<proteinExistence type="predicted"/>
<organism evidence="2 3">
    <name type="scientific">Conidiobolus coronatus (strain ATCC 28846 / CBS 209.66 / NRRL 28638)</name>
    <name type="common">Delacroixia coronata</name>
    <dbReference type="NCBI Taxonomy" id="796925"/>
    <lineage>
        <taxon>Eukaryota</taxon>
        <taxon>Fungi</taxon>
        <taxon>Fungi incertae sedis</taxon>
        <taxon>Zoopagomycota</taxon>
        <taxon>Entomophthoromycotina</taxon>
        <taxon>Entomophthoromycetes</taxon>
        <taxon>Entomophthorales</taxon>
        <taxon>Ancylistaceae</taxon>
        <taxon>Conidiobolus</taxon>
    </lineage>
</organism>
<dbReference type="PANTHER" id="PTHR30185">
    <property type="entry name" value="CRYPTIC BETA-GLUCOSIDE BGL OPERON ANTITERMINATOR"/>
    <property type="match status" value="1"/>
</dbReference>
<name>A0A137P2G7_CONC2</name>
<reference evidence="2 3" key="1">
    <citation type="journal article" date="2015" name="Genome Biol. Evol.">
        <title>Phylogenomic analyses indicate that early fungi evolved digesting cell walls of algal ancestors of land plants.</title>
        <authorList>
            <person name="Chang Y."/>
            <person name="Wang S."/>
            <person name="Sekimoto S."/>
            <person name="Aerts A.L."/>
            <person name="Choi C."/>
            <person name="Clum A."/>
            <person name="LaButti K.M."/>
            <person name="Lindquist E.A."/>
            <person name="Yee Ngan C."/>
            <person name="Ohm R.A."/>
            <person name="Salamov A.A."/>
            <person name="Grigoriev I.V."/>
            <person name="Spatafora J.W."/>
            <person name="Berbee M.L."/>
        </authorList>
    </citation>
    <scope>NUCLEOTIDE SEQUENCE [LARGE SCALE GENOMIC DNA]</scope>
    <source>
        <strain evidence="2 3">NRRL 28638</strain>
    </source>
</reference>
<gene>
    <name evidence="2" type="ORF">CONCODRAFT_79422</name>
</gene>
<evidence type="ECO:0000313" key="3">
    <source>
        <dbReference type="Proteomes" id="UP000070444"/>
    </source>
</evidence>
<feature type="domain" description="Mos1 transposase HTH" evidence="1">
    <location>
        <begin position="8"/>
        <end position="48"/>
    </location>
</feature>
<evidence type="ECO:0000259" key="1">
    <source>
        <dbReference type="Pfam" id="PF17906"/>
    </source>
</evidence>
<dbReference type="InterPro" id="IPR041426">
    <property type="entry name" value="Mos1_HTH"/>
</dbReference>
<keyword evidence="3" id="KW-1185">Reference proteome</keyword>
<dbReference type="Proteomes" id="UP000070444">
    <property type="component" value="Unassembled WGS sequence"/>
</dbReference>
<dbReference type="EMBL" id="KQ964543">
    <property type="protein sequence ID" value="KXN69217.1"/>
    <property type="molecule type" value="Genomic_DNA"/>
</dbReference>
<accession>A0A137P2G7</accession>
<dbReference type="Gene3D" id="1.10.10.1450">
    <property type="match status" value="1"/>
</dbReference>
<dbReference type="InterPro" id="IPR050661">
    <property type="entry name" value="BglG_antiterminators"/>
</dbReference>
<sequence length="542" mass="61846">MDVENSFIKPILLFYYGKGMSEAEAYEEVSKKYGSRAISLKTIRKWYGLFNPKDNSVNKRVSPKQKFTDEFLIDLVNENPDLNMAEIAKIADCSCSVISRRIKNVNKHVERVRYRKKVLQKNTQFPFQTLQPKFTDEFLINLINENPGLSIAGLAKLADCSKSTIYKRLSQINSGDNIVCYINKNLQVGVPKFTDEFLINLISENPGFSMGRLAKLAGCTKSTISNRIKLINSERTDDNKITLQKDPSKTSKKFTDEFLINLVNENPDLSMNQLANLANVSRVTIFRRLKQINSEIERVKYVNKSERKYRKKFTDEYLIRLVNENPNLNMDALANIANVSKITISRRLKQVNSECERVKYIGKSSQSSKDKFTDEILIDLVNSNPDLSLQKLAKLAGCRVSAIYNRVRLINSERADDNKIILQNDVSDTANKLTDKFLINLINDNPELGMKELGSLSGTNRYTVSKGLNKINCENEKVKYINKNTQLVQIEFTNEYLVDLVNNNPGLSMKKLAELSGVSVRTISRRLKEINKNRENSNKISL</sequence>
<evidence type="ECO:0000313" key="2">
    <source>
        <dbReference type="EMBL" id="KXN69217.1"/>
    </source>
</evidence>
<dbReference type="Pfam" id="PF17906">
    <property type="entry name" value="HTH_48"/>
    <property type="match status" value="1"/>
</dbReference>
<dbReference type="AlphaFoldDB" id="A0A137P2G7"/>
<dbReference type="InterPro" id="IPR036388">
    <property type="entry name" value="WH-like_DNA-bd_sf"/>
</dbReference>
<dbReference type="Gene3D" id="1.10.10.10">
    <property type="entry name" value="Winged helix-like DNA-binding domain superfamily/Winged helix DNA-binding domain"/>
    <property type="match status" value="5"/>
</dbReference>
<protein>
    <recommendedName>
        <fullName evidence="1">Mos1 transposase HTH domain-containing protein</fullName>
    </recommendedName>
</protein>
<feature type="non-terminal residue" evidence="2">
    <location>
        <position position="542"/>
    </location>
</feature>